<protein>
    <submittedName>
        <fullName evidence="1">Uncharacterized protein</fullName>
    </submittedName>
</protein>
<evidence type="ECO:0000313" key="1">
    <source>
        <dbReference type="EMBL" id="KAJ0047685.1"/>
    </source>
</evidence>
<name>A0ACC0Z854_9ROSI</name>
<gene>
    <name evidence="1" type="ORF">Pint_14887</name>
</gene>
<organism evidence="1 2">
    <name type="scientific">Pistacia integerrima</name>
    <dbReference type="NCBI Taxonomy" id="434235"/>
    <lineage>
        <taxon>Eukaryota</taxon>
        <taxon>Viridiplantae</taxon>
        <taxon>Streptophyta</taxon>
        <taxon>Embryophyta</taxon>
        <taxon>Tracheophyta</taxon>
        <taxon>Spermatophyta</taxon>
        <taxon>Magnoliopsida</taxon>
        <taxon>eudicotyledons</taxon>
        <taxon>Gunneridae</taxon>
        <taxon>Pentapetalae</taxon>
        <taxon>rosids</taxon>
        <taxon>malvids</taxon>
        <taxon>Sapindales</taxon>
        <taxon>Anacardiaceae</taxon>
        <taxon>Pistacia</taxon>
    </lineage>
</organism>
<accession>A0ACC0Z854</accession>
<comment type="caution">
    <text evidence="1">The sequence shown here is derived from an EMBL/GenBank/DDBJ whole genome shotgun (WGS) entry which is preliminary data.</text>
</comment>
<keyword evidence="2" id="KW-1185">Reference proteome</keyword>
<dbReference type="Proteomes" id="UP001163603">
    <property type="component" value="Chromosome 2"/>
</dbReference>
<dbReference type="EMBL" id="CM047737">
    <property type="protein sequence ID" value="KAJ0047685.1"/>
    <property type="molecule type" value="Genomic_DNA"/>
</dbReference>
<proteinExistence type="predicted"/>
<reference evidence="2" key="1">
    <citation type="journal article" date="2023" name="G3 (Bethesda)">
        <title>Genome assembly and association tests identify interacting loci associated with vigor, precocity, and sex in interspecific pistachio rootstocks.</title>
        <authorList>
            <person name="Palmer W."/>
            <person name="Jacygrad E."/>
            <person name="Sagayaradj S."/>
            <person name="Cavanaugh K."/>
            <person name="Han R."/>
            <person name="Bertier L."/>
            <person name="Beede B."/>
            <person name="Kafkas S."/>
            <person name="Golino D."/>
            <person name="Preece J."/>
            <person name="Michelmore R."/>
        </authorList>
    </citation>
    <scope>NUCLEOTIDE SEQUENCE [LARGE SCALE GENOMIC DNA]</scope>
</reference>
<sequence length="182" mass="20972">MLLLCFQNFVLSTFIPHQFVLVTKKKKKKLHREETMASASSVSGPQKSSTYDEFFMQQSLHFADTLKDLKNLRKQLYSAADFFEISYSKEAQKRKLVEGVKDYAIKALINTVDHLGSVAFKVNNLFDEKIGEASETGLRLTCLEQVLEPFHSFVQDKIVLRFSEILQFLFFKFVLLIVSCNL</sequence>
<evidence type="ECO:0000313" key="2">
    <source>
        <dbReference type="Proteomes" id="UP001163603"/>
    </source>
</evidence>